<dbReference type="PANTHER" id="PTHR10209">
    <property type="entry name" value="OXIDOREDUCTASE, 2OG-FE II OXYGENASE FAMILY PROTEIN"/>
    <property type="match status" value="1"/>
</dbReference>
<evidence type="ECO:0000256" key="2">
    <source>
        <dbReference type="ARBA" id="ARBA00023002"/>
    </source>
</evidence>
<dbReference type="EMBL" id="PKPP01000713">
    <property type="protein sequence ID" value="PWA89464.1"/>
    <property type="molecule type" value="Genomic_DNA"/>
</dbReference>
<dbReference type="Proteomes" id="UP000245207">
    <property type="component" value="Unassembled WGS sequence"/>
</dbReference>
<dbReference type="PANTHER" id="PTHR10209:SF460">
    <property type="entry name" value="FE2OG DIOXYGENASE DOMAIN-CONTAINING PROTEIN"/>
    <property type="match status" value="1"/>
</dbReference>
<accession>A0A2U1PUN0</accession>
<keyword evidence="2" id="KW-0560">Oxidoreductase</keyword>
<gene>
    <name evidence="5" type="ORF">CTI12_AA111300</name>
</gene>
<reference evidence="5 6" key="1">
    <citation type="journal article" date="2018" name="Mol. Plant">
        <title>The genome of Artemisia annua provides insight into the evolution of Asteraceae family and artemisinin biosynthesis.</title>
        <authorList>
            <person name="Shen Q."/>
            <person name="Zhang L."/>
            <person name="Liao Z."/>
            <person name="Wang S."/>
            <person name="Yan T."/>
            <person name="Shi P."/>
            <person name="Liu M."/>
            <person name="Fu X."/>
            <person name="Pan Q."/>
            <person name="Wang Y."/>
            <person name="Lv Z."/>
            <person name="Lu X."/>
            <person name="Zhang F."/>
            <person name="Jiang W."/>
            <person name="Ma Y."/>
            <person name="Chen M."/>
            <person name="Hao X."/>
            <person name="Li L."/>
            <person name="Tang Y."/>
            <person name="Lv G."/>
            <person name="Zhou Y."/>
            <person name="Sun X."/>
            <person name="Brodelius P.E."/>
            <person name="Rose J.K.C."/>
            <person name="Tang K."/>
        </authorList>
    </citation>
    <scope>NUCLEOTIDE SEQUENCE [LARGE SCALE GENOMIC DNA]</scope>
    <source>
        <strain evidence="6">cv. Huhao1</strain>
        <tissue evidence="5">Leaf</tissue>
    </source>
</reference>
<dbReference type="STRING" id="35608.A0A2U1PUN0"/>
<keyword evidence="1" id="KW-0479">Metal-binding</keyword>
<evidence type="ECO:0000256" key="3">
    <source>
        <dbReference type="ARBA" id="ARBA00023004"/>
    </source>
</evidence>
<dbReference type="GO" id="GO:0046872">
    <property type="term" value="F:metal ion binding"/>
    <property type="evidence" value="ECO:0007669"/>
    <property type="project" value="UniProtKB-KW"/>
</dbReference>
<dbReference type="InterPro" id="IPR026992">
    <property type="entry name" value="DIOX_N"/>
</dbReference>
<comment type="caution">
    <text evidence="5">The sequence shown here is derived from an EMBL/GenBank/DDBJ whole genome shotgun (WGS) entry which is preliminary data.</text>
</comment>
<sequence>MVCCGGDWRIRLCGSTSISRSPDLNSVPSIYNYSTNSNEPLASDPQESIPTIDFSLLNSTDVDLRSKEIQELDKACKEWGFFQVINHGVPEALMKMVISFRVKLKVIVHPEFNCPNKPLGFSLCDETGFLDLTGCAFLMNIICKCVYF</sequence>
<evidence type="ECO:0000313" key="5">
    <source>
        <dbReference type="EMBL" id="PWA89464.1"/>
    </source>
</evidence>
<evidence type="ECO:0000259" key="4">
    <source>
        <dbReference type="Pfam" id="PF14226"/>
    </source>
</evidence>
<dbReference type="InterPro" id="IPR027443">
    <property type="entry name" value="IPNS-like_sf"/>
</dbReference>
<organism evidence="5 6">
    <name type="scientific">Artemisia annua</name>
    <name type="common">Sweet wormwood</name>
    <dbReference type="NCBI Taxonomy" id="35608"/>
    <lineage>
        <taxon>Eukaryota</taxon>
        <taxon>Viridiplantae</taxon>
        <taxon>Streptophyta</taxon>
        <taxon>Embryophyta</taxon>
        <taxon>Tracheophyta</taxon>
        <taxon>Spermatophyta</taxon>
        <taxon>Magnoliopsida</taxon>
        <taxon>eudicotyledons</taxon>
        <taxon>Gunneridae</taxon>
        <taxon>Pentapetalae</taxon>
        <taxon>asterids</taxon>
        <taxon>campanulids</taxon>
        <taxon>Asterales</taxon>
        <taxon>Asteraceae</taxon>
        <taxon>Asteroideae</taxon>
        <taxon>Anthemideae</taxon>
        <taxon>Artemisiinae</taxon>
        <taxon>Artemisia</taxon>
    </lineage>
</organism>
<evidence type="ECO:0000313" key="6">
    <source>
        <dbReference type="Proteomes" id="UP000245207"/>
    </source>
</evidence>
<evidence type="ECO:0000256" key="1">
    <source>
        <dbReference type="ARBA" id="ARBA00022723"/>
    </source>
</evidence>
<dbReference type="Pfam" id="PF14226">
    <property type="entry name" value="DIOX_N"/>
    <property type="match status" value="1"/>
</dbReference>
<dbReference type="GO" id="GO:0051213">
    <property type="term" value="F:dioxygenase activity"/>
    <property type="evidence" value="ECO:0007669"/>
    <property type="project" value="UniProtKB-KW"/>
</dbReference>
<protein>
    <submittedName>
        <fullName evidence="5">Oxoglutarate/iron-dependent dioxygenase</fullName>
    </submittedName>
</protein>
<dbReference type="SUPFAM" id="SSF51197">
    <property type="entry name" value="Clavaminate synthase-like"/>
    <property type="match status" value="1"/>
</dbReference>
<name>A0A2U1PUN0_ARTAN</name>
<proteinExistence type="predicted"/>
<feature type="domain" description="Non-haem dioxygenase N-terminal" evidence="4">
    <location>
        <begin position="49"/>
        <end position="98"/>
    </location>
</feature>
<keyword evidence="6" id="KW-1185">Reference proteome</keyword>
<dbReference type="AlphaFoldDB" id="A0A2U1PUN0"/>
<dbReference type="OrthoDB" id="288590at2759"/>
<dbReference type="Gene3D" id="2.60.120.330">
    <property type="entry name" value="B-lactam Antibiotic, Isopenicillin N Synthase, Chain"/>
    <property type="match status" value="1"/>
</dbReference>
<keyword evidence="5" id="KW-0223">Dioxygenase</keyword>
<keyword evidence="3" id="KW-0408">Iron</keyword>